<dbReference type="AlphaFoldDB" id="A0A2S0P960"/>
<dbReference type="RefSeq" id="WP_107889032.1">
    <property type="nucleotide sequence ID" value="NZ_CP028519.1"/>
</dbReference>
<organism evidence="1 2">
    <name type="scientific">Microvirgula aerodenitrificans</name>
    <dbReference type="NCBI Taxonomy" id="57480"/>
    <lineage>
        <taxon>Bacteria</taxon>
        <taxon>Pseudomonadati</taxon>
        <taxon>Pseudomonadota</taxon>
        <taxon>Betaproteobacteria</taxon>
        <taxon>Neisseriales</taxon>
        <taxon>Aquaspirillaceae</taxon>
        <taxon>Microvirgula</taxon>
    </lineage>
</organism>
<dbReference type="OrthoDB" id="9812311at2"/>
<evidence type="ECO:0000313" key="1">
    <source>
        <dbReference type="EMBL" id="AVY93843.1"/>
    </source>
</evidence>
<name>A0A2S0P960_9NEIS</name>
<evidence type="ECO:0008006" key="3">
    <source>
        <dbReference type="Google" id="ProtNLM"/>
    </source>
</evidence>
<dbReference type="Proteomes" id="UP000244173">
    <property type="component" value="Chromosome"/>
</dbReference>
<dbReference type="KEGG" id="maer:DAI18_07130"/>
<protein>
    <recommendedName>
        <fullName evidence="3">F-box domain-containing protein</fullName>
    </recommendedName>
</protein>
<gene>
    <name evidence="1" type="ORF">DAI18_07130</name>
</gene>
<sequence length="259" mass="27620">MPLTGVPSILPGLIRRADEWPSVAQFLSLADLGRLCAVSTACRDAVTPTMMERAALDLIRREEGNAVSGDDLRQFRFHPATRKWADKGLYATACMASLWHVCREAGEGSLAMQQASIALPGIMHRFDLLPQVQDGRAIAWHFDLEQHRVARHLVGDTQQLPLSLPDGYAPYPCGAGGIGAAKAFLTPRPAGLLIGDLQCVPSLYCLDTETLTPLTLPLPGGKAASSWPPCLRTGGALRWRPGAVTAAAWSSATTGCGIA</sequence>
<reference evidence="1 2" key="1">
    <citation type="submission" date="2018-04" db="EMBL/GenBank/DDBJ databases">
        <title>Denitrifier Microvirgula.</title>
        <authorList>
            <person name="Anderson E."/>
            <person name="Jang J."/>
            <person name="Ishii S."/>
        </authorList>
    </citation>
    <scope>NUCLEOTIDE SEQUENCE [LARGE SCALE GENOMIC DNA]</scope>
    <source>
        <strain evidence="1 2">BE2.4</strain>
    </source>
</reference>
<evidence type="ECO:0000313" key="2">
    <source>
        <dbReference type="Proteomes" id="UP000244173"/>
    </source>
</evidence>
<proteinExistence type="predicted"/>
<accession>A0A2S0P960</accession>
<keyword evidence="2" id="KW-1185">Reference proteome</keyword>
<dbReference type="EMBL" id="CP028519">
    <property type="protein sequence ID" value="AVY93843.1"/>
    <property type="molecule type" value="Genomic_DNA"/>
</dbReference>